<organism evidence="1 2">
    <name type="scientific">Dreissena polymorpha</name>
    <name type="common">Zebra mussel</name>
    <name type="synonym">Mytilus polymorpha</name>
    <dbReference type="NCBI Taxonomy" id="45954"/>
    <lineage>
        <taxon>Eukaryota</taxon>
        <taxon>Metazoa</taxon>
        <taxon>Spiralia</taxon>
        <taxon>Lophotrochozoa</taxon>
        <taxon>Mollusca</taxon>
        <taxon>Bivalvia</taxon>
        <taxon>Autobranchia</taxon>
        <taxon>Heteroconchia</taxon>
        <taxon>Euheterodonta</taxon>
        <taxon>Imparidentia</taxon>
        <taxon>Neoheterodontei</taxon>
        <taxon>Myida</taxon>
        <taxon>Dreissenoidea</taxon>
        <taxon>Dreissenidae</taxon>
        <taxon>Dreissena</taxon>
    </lineage>
</organism>
<dbReference type="Proteomes" id="UP000828390">
    <property type="component" value="Unassembled WGS sequence"/>
</dbReference>
<comment type="caution">
    <text evidence="1">The sequence shown here is derived from an EMBL/GenBank/DDBJ whole genome shotgun (WGS) entry which is preliminary data.</text>
</comment>
<dbReference type="EMBL" id="JAIWYP010000001">
    <property type="protein sequence ID" value="KAH3885080.1"/>
    <property type="molecule type" value="Genomic_DNA"/>
</dbReference>
<reference evidence="1" key="2">
    <citation type="submission" date="2020-11" db="EMBL/GenBank/DDBJ databases">
        <authorList>
            <person name="McCartney M.A."/>
            <person name="Auch B."/>
            <person name="Kono T."/>
            <person name="Mallez S."/>
            <person name="Becker A."/>
            <person name="Gohl D.M."/>
            <person name="Silverstein K.A.T."/>
            <person name="Koren S."/>
            <person name="Bechman K.B."/>
            <person name="Herman A."/>
            <person name="Abrahante J.E."/>
            <person name="Garbe J."/>
        </authorList>
    </citation>
    <scope>NUCLEOTIDE SEQUENCE</scope>
    <source>
        <strain evidence="1">Duluth1</strain>
        <tissue evidence="1">Whole animal</tissue>
    </source>
</reference>
<protein>
    <submittedName>
        <fullName evidence="1">Uncharacterized protein</fullName>
    </submittedName>
</protein>
<reference evidence="1" key="1">
    <citation type="journal article" date="2019" name="bioRxiv">
        <title>The Genome of the Zebra Mussel, Dreissena polymorpha: A Resource for Invasive Species Research.</title>
        <authorList>
            <person name="McCartney M.A."/>
            <person name="Auch B."/>
            <person name="Kono T."/>
            <person name="Mallez S."/>
            <person name="Zhang Y."/>
            <person name="Obille A."/>
            <person name="Becker A."/>
            <person name="Abrahante J.E."/>
            <person name="Garbe J."/>
            <person name="Badalamenti J.P."/>
            <person name="Herman A."/>
            <person name="Mangelson H."/>
            <person name="Liachko I."/>
            <person name="Sullivan S."/>
            <person name="Sone E.D."/>
            <person name="Koren S."/>
            <person name="Silverstein K.A.T."/>
            <person name="Beckman K.B."/>
            <person name="Gohl D.M."/>
        </authorList>
    </citation>
    <scope>NUCLEOTIDE SEQUENCE</scope>
    <source>
        <strain evidence="1">Duluth1</strain>
        <tissue evidence="1">Whole animal</tissue>
    </source>
</reference>
<name>A0A9D4MXD7_DREPO</name>
<gene>
    <name evidence="1" type="ORF">DPMN_009069</name>
</gene>
<proteinExistence type="predicted"/>
<accession>A0A9D4MXD7</accession>
<evidence type="ECO:0000313" key="1">
    <source>
        <dbReference type="EMBL" id="KAH3885080.1"/>
    </source>
</evidence>
<evidence type="ECO:0000313" key="2">
    <source>
        <dbReference type="Proteomes" id="UP000828390"/>
    </source>
</evidence>
<sequence>MKVNRFLALCGNAEGDMLEDSLVWAEHMEVHDSYLLKCNAPGTVRAALMTVRAILKWCGNKGHAPAGAMEEVRLDIGLI</sequence>
<keyword evidence="2" id="KW-1185">Reference proteome</keyword>
<dbReference type="AlphaFoldDB" id="A0A9D4MXD7"/>